<feature type="coiled-coil region" evidence="1">
    <location>
        <begin position="118"/>
        <end position="156"/>
    </location>
</feature>
<feature type="compositionally biased region" description="Polar residues" evidence="2">
    <location>
        <begin position="514"/>
        <end position="523"/>
    </location>
</feature>
<organism evidence="4 5">
    <name type="scientific">Ambrosia artemisiifolia</name>
    <name type="common">Common ragweed</name>
    <dbReference type="NCBI Taxonomy" id="4212"/>
    <lineage>
        <taxon>Eukaryota</taxon>
        <taxon>Viridiplantae</taxon>
        <taxon>Streptophyta</taxon>
        <taxon>Embryophyta</taxon>
        <taxon>Tracheophyta</taxon>
        <taxon>Spermatophyta</taxon>
        <taxon>Magnoliopsida</taxon>
        <taxon>eudicotyledons</taxon>
        <taxon>Gunneridae</taxon>
        <taxon>Pentapetalae</taxon>
        <taxon>asterids</taxon>
        <taxon>campanulids</taxon>
        <taxon>Asterales</taxon>
        <taxon>Asteraceae</taxon>
        <taxon>Asteroideae</taxon>
        <taxon>Heliantheae alliance</taxon>
        <taxon>Heliantheae</taxon>
        <taxon>Ambrosia</taxon>
    </lineage>
</organism>
<reference evidence="4" key="1">
    <citation type="submission" date="2022-06" db="EMBL/GenBank/DDBJ databases">
        <title>Uncovering the hologenomic basis of an extraordinary plant invasion.</title>
        <authorList>
            <person name="Bieker V.C."/>
            <person name="Martin M.D."/>
            <person name="Gilbert T."/>
            <person name="Hodgins K."/>
            <person name="Battlay P."/>
            <person name="Petersen B."/>
            <person name="Wilson J."/>
        </authorList>
    </citation>
    <scope>NUCLEOTIDE SEQUENCE</scope>
    <source>
        <strain evidence="4">AA19_3_7</strain>
        <tissue evidence="4">Leaf</tissue>
    </source>
</reference>
<name>A0AAD5CJD1_AMBAR</name>
<feature type="domain" description="Guanylate-binding protein/Atlastin C-terminal" evidence="3">
    <location>
        <begin position="1"/>
        <end position="209"/>
    </location>
</feature>
<feature type="region of interest" description="Disordered" evidence="2">
    <location>
        <begin position="501"/>
        <end position="550"/>
    </location>
</feature>
<dbReference type="GO" id="GO:0005525">
    <property type="term" value="F:GTP binding"/>
    <property type="evidence" value="ECO:0007669"/>
    <property type="project" value="InterPro"/>
</dbReference>
<proteinExistence type="predicted"/>
<evidence type="ECO:0000259" key="3">
    <source>
        <dbReference type="Pfam" id="PF02841"/>
    </source>
</evidence>
<dbReference type="Pfam" id="PF02841">
    <property type="entry name" value="GBP_C"/>
    <property type="match status" value="1"/>
</dbReference>
<gene>
    <name evidence="4" type="ORF">M8C21_030248</name>
</gene>
<dbReference type="Proteomes" id="UP001206925">
    <property type="component" value="Unassembled WGS sequence"/>
</dbReference>
<accession>A0AAD5CJD1</accession>
<dbReference type="InterPro" id="IPR036543">
    <property type="entry name" value="Guanylate-bd_C_sf"/>
</dbReference>
<evidence type="ECO:0000256" key="2">
    <source>
        <dbReference type="SAM" id="MobiDB-lite"/>
    </source>
</evidence>
<sequence>DYKREAFMKAYMQCSNAIQKMEKDLRTACQDPAAKFDDILKALDQLLNSYETTSYGPEKWQKLASFLRQSIDGPILDFVKKQIDHISSEKSSLRLKCRSIEDKMGLLAKQLEASEKYKSDYLKRYEDAINDKNKLAEEYMTRIADLKRNSSSLDERCSSLSKALEASKHESIEWKRKEAKIALEKAAAVQDRASKQTQHREDALRAEIANTIAEKEAEIKDKALKIEQAEQRVTTLSLELKAAESKIKSYDIEISALKSDIKELGERLESANATAQSYEKESRILEQERLHLEQKYRSEFDRFEEVQERCRNAEKETKRATELADAARAEAASAQKEKNEIQRVAGERQTEIARLERRIEGLERLKHDLTDELERFQAAEMDAVSKVSILEARVEEREKEIETLLKSNNEQRATTVQVLEGLLETERAARAEATKRAEALSLQLQATQGKLDSLQQQMTTVRLNESALDSKLRTASHGKRFRVEDNETGTDSVQEIGINIDGGGAVRGNKRSRSMTSPPNFVSTEDGGSVYRGDDYNNNNHSQQTSNEDYTKFTIPKLKQELTKHNFGEELLQLKNPNKKDLLALYEKCVLRKS</sequence>
<dbReference type="InterPro" id="IPR003191">
    <property type="entry name" value="Guanylate-bd/ATL_C"/>
</dbReference>
<dbReference type="EMBL" id="JAMZMK010007851">
    <property type="protein sequence ID" value="KAI7742966.1"/>
    <property type="molecule type" value="Genomic_DNA"/>
</dbReference>
<feature type="compositionally biased region" description="Polar residues" evidence="2">
    <location>
        <begin position="536"/>
        <end position="548"/>
    </location>
</feature>
<dbReference type="GO" id="GO:0003924">
    <property type="term" value="F:GTPase activity"/>
    <property type="evidence" value="ECO:0007669"/>
    <property type="project" value="InterPro"/>
</dbReference>
<dbReference type="AlphaFoldDB" id="A0AAD5CJD1"/>
<protein>
    <recommendedName>
        <fullName evidence="3">Guanylate-binding protein/Atlastin C-terminal domain-containing protein</fullName>
    </recommendedName>
</protein>
<dbReference type="SUPFAM" id="SSF48340">
    <property type="entry name" value="Interferon-induced guanylate-binding protein 1 (GBP1), C-terminal domain"/>
    <property type="match status" value="1"/>
</dbReference>
<evidence type="ECO:0000313" key="5">
    <source>
        <dbReference type="Proteomes" id="UP001206925"/>
    </source>
</evidence>
<keyword evidence="5" id="KW-1185">Reference proteome</keyword>
<comment type="caution">
    <text evidence="4">The sequence shown here is derived from an EMBL/GenBank/DDBJ whole genome shotgun (WGS) entry which is preliminary data.</text>
</comment>
<evidence type="ECO:0000313" key="4">
    <source>
        <dbReference type="EMBL" id="KAI7742966.1"/>
    </source>
</evidence>
<keyword evidence="1" id="KW-0175">Coiled coil</keyword>
<feature type="non-terminal residue" evidence="4">
    <location>
        <position position="594"/>
    </location>
</feature>
<evidence type="ECO:0000256" key="1">
    <source>
        <dbReference type="SAM" id="Coils"/>
    </source>
</evidence>
<feature type="coiled-coil region" evidence="1">
    <location>
        <begin position="212"/>
        <end position="464"/>
    </location>
</feature>